<evidence type="ECO:0000259" key="2">
    <source>
        <dbReference type="PROSITE" id="PS50076"/>
    </source>
</evidence>
<protein>
    <recommendedName>
        <fullName evidence="2">J domain-containing protein</fullName>
    </recommendedName>
</protein>
<gene>
    <name evidence="3" type="ORF">PIB30_048161</name>
</gene>
<feature type="compositionally biased region" description="Low complexity" evidence="1">
    <location>
        <begin position="464"/>
        <end position="476"/>
    </location>
</feature>
<sequence length="578" mass="64652">MEGGNRAEAERWLYTANKLLSARDLHGARSFAIRARECDPRFEATELLLTVIDTLLAGEARINDLVDCYSILQVIRYSHNLDYIATQYRRLASLLDPHRNPFAFSAYAFSLVHDAWSVLSNPSKKAIFDNDLRLLTEPPPPPLPPPPPPPQPAPVPVVPQAFPILQQRQNLNNHDLNQNHFLHQNHNQNQDHFFHQNHQQQQQQQQLEEQRRRQQEEQEQRQRQQQQEQLQLQLQQQQQQKQLLSPSKNPSSTEATRIVVVEEEERPSQDNVTQPTEPTRPARATESSETELNGAFWTACPYCYGMFEYPKVYEECTLLCQSCRRPFHALSVRSPPELTGKDGFLSFCSWGFMPVGFSGDFKDISGSDSQWNPFSALVPCPLKGADKRSHLRGPWTYYDDDIAAAFVELSDATEDDSDDCDWRNVNANKKSGKKRRRRNRKSSAAATATGNVRTPVERPRRGVRNNAGNAGVENGEAEAEAGSAAVAGVARSESGKKAALASLRRRGAGNLGKLDLNVEFSNDVEETAHGVRGRAANAGGTGNAEDNIEGIGFFEGLDEFLSSLPILNGVPDDKVKGH</sequence>
<evidence type="ECO:0000313" key="3">
    <source>
        <dbReference type="EMBL" id="MED6184513.1"/>
    </source>
</evidence>
<feature type="region of interest" description="Disordered" evidence="1">
    <location>
        <begin position="260"/>
        <end position="289"/>
    </location>
</feature>
<dbReference type="SUPFAM" id="SSF46565">
    <property type="entry name" value="Chaperone J-domain"/>
    <property type="match status" value="1"/>
</dbReference>
<dbReference type="InterPro" id="IPR036869">
    <property type="entry name" value="J_dom_sf"/>
</dbReference>
<feature type="compositionally biased region" description="Pro residues" evidence="1">
    <location>
        <begin position="137"/>
        <end position="157"/>
    </location>
</feature>
<feature type="domain" description="J" evidence="2">
    <location>
        <begin position="67"/>
        <end position="132"/>
    </location>
</feature>
<feature type="compositionally biased region" description="Basic and acidic residues" evidence="1">
    <location>
        <begin position="208"/>
        <end position="222"/>
    </location>
</feature>
<dbReference type="Pfam" id="PF00226">
    <property type="entry name" value="DnaJ"/>
    <property type="match status" value="1"/>
</dbReference>
<dbReference type="InterPro" id="IPR053052">
    <property type="entry name" value="Imprinting_Balance_Reg"/>
</dbReference>
<dbReference type="EMBL" id="JASCZI010181556">
    <property type="protein sequence ID" value="MED6184513.1"/>
    <property type="molecule type" value="Genomic_DNA"/>
</dbReference>
<dbReference type="PROSITE" id="PS00636">
    <property type="entry name" value="DNAJ_1"/>
    <property type="match status" value="1"/>
</dbReference>
<dbReference type="InterPro" id="IPR001623">
    <property type="entry name" value="DnaJ_domain"/>
</dbReference>
<comment type="caution">
    <text evidence="3">The sequence shown here is derived from an EMBL/GenBank/DDBJ whole genome shotgun (WGS) entry which is preliminary data.</text>
</comment>
<feature type="region of interest" description="Disordered" evidence="1">
    <location>
        <begin position="195"/>
        <end position="223"/>
    </location>
</feature>
<dbReference type="Gene3D" id="1.10.287.110">
    <property type="entry name" value="DnaJ domain"/>
    <property type="match status" value="1"/>
</dbReference>
<dbReference type="PANTHER" id="PTHR45496:SF19">
    <property type="entry name" value="J DOMAIN-CONTAINING PROTEIN"/>
    <property type="match status" value="1"/>
</dbReference>
<feature type="compositionally biased region" description="Basic residues" evidence="1">
    <location>
        <begin position="430"/>
        <end position="441"/>
    </location>
</feature>
<feature type="region of interest" description="Disordered" evidence="1">
    <location>
        <begin position="133"/>
        <end position="157"/>
    </location>
</feature>
<dbReference type="PANTHER" id="PTHR45496">
    <property type="entry name" value="CHAPERONE DNAJ-DOMAIN SUPERFAMILY PROTEIN"/>
    <property type="match status" value="1"/>
</dbReference>
<name>A0ABU6WIM5_9FABA</name>
<feature type="region of interest" description="Disordered" evidence="1">
    <location>
        <begin position="424"/>
        <end position="476"/>
    </location>
</feature>
<dbReference type="Proteomes" id="UP001341840">
    <property type="component" value="Unassembled WGS sequence"/>
</dbReference>
<proteinExistence type="predicted"/>
<evidence type="ECO:0000313" key="4">
    <source>
        <dbReference type="Proteomes" id="UP001341840"/>
    </source>
</evidence>
<dbReference type="SMART" id="SM00271">
    <property type="entry name" value="DnaJ"/>
    <property type="match status" value="1"/>
</dbReference>
<dbReference type="InterPro" id="IPR018253">
    <property type="entry name" value="DnaJ_domain_CS"/>
</dbReference>
<feature type="compositionally biased region" description="Low complexity" evidence="1">
    <location>
        <begin position="195"/>
        <end position="207"/>
    </location>
</feature>
<evidence type="ECO:0000256" key="1">
    <source>
        <dbReference type="SAM" id="MobiDB-lite"/>
    </source>
</evidence>
<keyword evidence="4" id="KW-1185">Reference proteome</keyword>
<dbReference type="PROSITE" id="PS50076">
    <property type="entry name" value="DNAJ_2"/>
    <property type="match status" value="1"/>
</dbReference>
<accession>A0ABU6WIM5</accession>
<dbReference type="CDD" id="cd06257">
    <property type="entry name" value="DnaJ"/>
    <property type="match status" value="1"/>
</dbReference>
<reference evidence="3 4" key="1">
    <citation type="journal article" date="2023" name="Plants (Basel)">
        <title>Bridging the Gap: Combining Genomics and Transcriptomics Approaches to Understand Stylosanthes scabra, an Orphan Legume from the Brazilian Caatinga.</title>
        <authorList>
            <person name="Ferreira-Neto J.R.C."/>
            <person name="da Silva M.D."/>
            <person name="Binneck E."/>
            <person name="de Melo N.F."/>
            <person name="da Silva R.H."/>
            <person name="de Melo A.L.T.M."/>
            <person name="Pandolfi V."/>
            <person name="Bustamante F.O."/>
            <person name="Brasileiro-Vidal A.C."/>
            <person name="Benko-Iseppon A.M."/>
        </authorList>
    </citation>
    <scope>NUCLEOTIDE SEQUENCE [LARGE SCALE GENOMIC DNA]</scope>
    <source>
        <tissue evidence="3">Leaves</tissue>
    </source>
</reference>
<organism evidence="3 4">
    <name type="scientific">Stylosanthes scabra</name>
    <dbReference type="NCBI Taxonomy" id="79078"/>
    <lineage>
        <taxon>Eukaryota</taxon>
        <taxon>Viridiplantae</taxon>
        <taxon>Streptophyta</taxon>
        <taxon>Embryophyta</taxon>
        <taxon>Tracheophyta</taxon>
        <taxon>Spermatophyta</taxon>
        <taxon>Magnoliopsida</taxon>
        <taxon>eudicotyledons</taxon>
        <taxon>Gunneridae</taxon>
        <taxon>Pentapetalae</taxon>
        <taxon>rosids</taxon>
        <taxon>fabids</taxon>
        <taxon>Fabales</taxon>
        <taxon>Fabaceae</taxon>
        <taxon>Papilionoideae</taxon>
        <taxon>50 kb inversion clade</taxon>
        <taxon>dalbergioids sensu lato</taxon>
        <taxon>Dalbergieae</taxon>
        <taxon>Pterocarpus clade</taxon>
        <taxon>Stylosanthes</taxon>
    </lineage>
</organism>